<dbReference type="Proteomes" id="UP001596972">
    <property type="component" value="Unassembled WGS sequence"/>
</dbReference>
<dbReference type="Pfam" id="PF13564">
    <property type="entry name" value="DoxX_2"/>
    <property type="match status" value="1"/>
</dbReference>
<keyword evidence="3 5" id="KW-1133">Transmembrane helix</keyword>
<dbReference type="InterPro" id="IPR032808">
    <property type="entry name" value="DoxX"/>
</dbReference>
<reference evidence="7" key="1">
    <citation type="journal article" date="2019" name="Int. J. Syst. Evol. Microbiol.">
        <title>The Global Catalogue of Microorganisms (GCM) 10K type strain sequencing project: providing services to taxonomists for standard genome sequencing and annotation.</title>
        <authorList>
            <consortium name="The Broad Institute Genomics Platform"/>
            <consortium name="The Broad Institute Genome Sequencing Center for Infectious Disease"/>
            <person name="Wu L."/>
            <person name="Ma J."/>
        </authorList>
    </citation>
    <scope>NUCLEOTIDE SEQUENCE [LARGE SCALE GENOMIC DNA]</scope>
    <source>
        <strain evidence="7">JCM 31202</strain>
    </source>
</reference>
<gene>
    <name evidence="6" type="ORF">ACFQ11_35365</name>
</gene>
<protein>
    <submittedName>
        <fullName evidence="6">DoxX family protein</fullName>
    </submittedName>
</protein>
<feature type="transmembrane region" description="Helical" evidence="5">
    <location>
        <begin position="95"/>
        <end position="113"/>
    </location>
</feature>
<keyword evidence="7" id="KW-1185">Reference proteome</keyword>
<name>A0ABW3F3J7_9ACTN</name>
<keyword evidence="2 5" id="KW-0812">Transmembrane</keyword>
<evidence type="ECO:0000313" key="7">
    <source>
        <dbReference type="Proteomes" id="UP001596972"/>
    </source>
</evidence>
<comment type="caution">
    <text evidence="6">The sequence shown here is derived from an EMBL/GenBank/DDBJ whole genome shotgun (WGS) entry which is preliminary data.</text>
</comment>
<evidence type="ECO:0000256" key="3">
    <source>
        <dbReference type="ARBA" id="ARBA00022989"/>
    </source>
</evidence>
<organism evidence="6 7">
    <name type="scientific">Actinomadura sediminis</name>
    <dbReference type="NCBI Taxonomy" id="1038904"/>
    <lineage>
        <taxon>Bacteria</taxon>
        <taxon>Bacillati</taxon>
        <taxon>Actinomycetota</taxon>
        <taxon>Actinomycetes</taxon>
        <taxon>Streptosporangiales</taxon>
        <taxon>Thermomonosporaceae</taxon>
        <taxon>Actinomadura</taxon>
    </lineage>
</organism>
<accession>A0ABW3F3J7</accession>
<evidence type="ECO:0000256" key="4">
    <source>
        <dbReference type="ARBA" id="ARBA00023136"/>
    </source>
</evidence>
<feature type="transmembrane region" description="Helical" evidence="5">
    <location>
        <begin position="72"/>
        <end position="90"/>
    </location>
</feature>
<dbReference type="EMBL" id="JBHTJA010000157">
    <property type="protein sequence ID" value="MFD0905698.1"/>
    <property type="molecule type" value="Genomic_DNA"/>
</dbReference>
<keyword evidence="4 5" id="KW-0472">Membrane</keyword>
<proteinExistence type="predicted"/>
<evidence type="ECO:0000256" key="1">
    <source>
        <dbReference type="ARBA" id="ARBA00004141"/>
    </source>
</evidence>
<comment type="subcellular location">
    <subcellularLocation>
        <location evidence="1">Membrane</location>
        <topology evidence="1">Multi-pass membrane protein</topology>
    </subcellularLocation>
</comment>
<evidence type="ECO:0000256" key="2">
    <source>
        <dbReference type="ARBA" id="ARBA00022692"/>
    </source>
</evidence>
<feature type="transmembrane region" description="Helical" evidence="5">
    <location>
        <begin position="33"/>
        <end position="52"/>
    </location>
</feature>
<feature type="transmembrane region" description="Helical" evidence="5">
    <location>
        <begin position="119"/>
        <end position="136"/>
    </location>
</feature>
<evidence type="ECO:0000313" key="6">
    <source>
        <dbReference type="EMBL" id="MFD0905698.1"/>
    </source>
</evidence>
<dbReference type="RefSeq" id="WP_378306864.1">
    <property type="nucleotide sequence ID" value="NZ_JBHTJA010000157.1"/>
</dbReference>
<sequence>MTATHIPAAATAAATAAGATGRATGNRRTARRVLWGAQILIAAFLLFASGLPKLVGQADAVEAFAALGWNDAMRYFIGAVEVAGAIGLVIPRLAGLAATGLIGLMIGAALTQLLVIEPAWALFPAALGVVFAVVAWDRRAETRALLADPRTLLRR</sequence>
<evidence type="ECO:0000256" key="5">
    <source>
        <dbReference type="SAM" id="Phobius"/>
    </source>
</evidence>